<dbReference type="InterPro" id="IPR011251">
    <property type="entry name" value="Luciferase-like_dom"/>
</dbReference>
<evidence type="ECO:0000256" key="4">
    <source>
        <dbReference type="ARBA" id="ARBA00023033"/>
    </source>
</evidence>
<dbReference type="PANTHER" id="PTHR42847:SF4">
    <property type="entry name" value="ALKANESULFONATE MONOOXYGENASE-RELATED"/>
    <property type="match status" value="1"/>
</dbReference>
<evidence type="ECO:0000313" key="6">
    <source>
        <dbReference type="EMBL" id="CAB4549756.1"/>
    </source>
</evidence>
<keyword evidence="1" id="KW-0285">Flavoprotein</keyword>
<name>A0A6J6CER9_9ZZZZ</name>
<protein>
    <submittedName>
        <fullName evidence="6">Unannotated protein</fullName>
    </submittedName>
</protein>
<dbReference type="Gene3D" id="3.20.20.30">
    <property type="entry name" value="Luciferase-like domain"/>
    <property type="match status" value="1"/>
</dbReference>
<reference evidence="6" key="1">
    <citation type="submission" date="2020-05" db="EMBL/GenBank/DDBJ databases">
        <authorList>
            <person name="Chiriac C."/>
            <person name="Salcher M."/>
            <person name="Ghai R."/>
            <person name="Kavagutti S V."/>
        </authorList>
    </citation>
    <scope>NUCLEOTIDE SEQUENCE</scope>
</reference>
<dbReference type="InterPro" id="IPR050172">
    <property type="entry name" value="SsuD_RutA_monooxygenase"/>
</dbReference>
<gene>
    <name evidence="6" type="ORF">UFOPK1493_00958</name>
</gene>
<dbReference type="PANTHER" id="PTHR42847">
    <property type="entry name" value="ALKANESULFONATE MONOOXYGENASE"/>
    <property type="match status" value="1"/>
</dbReference>
<keyword evidence="4" id="KW-0503">Monooxygenase</keyword>
<dbReference type="AlphaFoldDB" id="A0A6J6CER9"/>
<dbReference type="Pfam" id="PF00296">
    <property type="entry name" value="Bac_luciferase"/>
    <property type="match status" value="1"/>
</dbReference>
<dbReference type="SUPFAM" id="SSF51679">
    <property type="entry name" value="Bacterial luciferase-like"/>
    <property type="match status" value="1"/>
</dbReference>
<organism evidence="6">
    <name type="scientific">freshwater metagenome</name>
    <dbReference type="NCBI Taxonomy" id="449393"/>
    <lineage>
        <taxon>unclassified sequences</taxon>
        <taxon>metagenomes</taxon>
        <taxon>ecological metagenomes</taxon>
    </lineage>
</organism>
<dbReference type="NCBIfam" id="TIGR03619">
    <property type="entry name" value="F420_Rv2161c"/>
    <property type="match status" value="1"/>
</dbReference>
<sequence length="300" mass="32492">MSDVQLTAVFPTTEIGSDPGAIRAWAQAVESLGFTRIMAYDHVLGAVHDDREPKLWGPYTERDAFHEPMVLFGYLAAVTTDVELMTGVLVLPQRQVALAAKQAIEIDLLSGGRLVLGVGTGWNHVEYEALGTDYRTRARRLDEQVEVLQRLWTEPVVDHTGRWHRIDRAGLEPRSPRPLPLWFGGSAEPALRRAVRWGQGFSFGTTGQRILDARAALVAMLTEAGRDPAGFPTEAILHAGKGPDVIAADAAAWAAAGGSHLAVSTMTSMMLGSTGRPCRGVDDHVALLETVRDEVRGALT</sequence>
<keyword evidence="2" id="KW-0288">FMN</keyword>
<evidence type="ECO:0000256" key="1">
    <source>
        <dbReference type="ARBA" id="ARBA00022630"/>
    </source>
</evidence>
<proteinExistence type="predicted"/>
<evidence type="ECO:0000259" key="5">
    <source>
        <dbReference type="Pfam" id="PF00296"/>
    </source>
</evidence>
<dbReference type="InterPro" id="IPR019921">
    <property type="entry name" value="Lucif-like_OxRdtase_Rv2161c"/>
</dbReference>
<dbReference type="GO" id="GO:0008726">
    <property type="term" value="F:alkanesulfonate monooxygenase activity"/>
    <property type="evidence" value="ECO:0007669"/>
    <property type="project" value="TreeGrafter"/>
</dbReference>
<feature type="domain" description="Luciferase-like" evidence="5">
    <location>
        <begin position="16"/>
        <end position="254"/>
    </location>
</feature>
<dbReference type="EMBL" id="CAEZSR010000024">
    <property type="protein sequence ID" value="CAB4549756.1"/>
    <property type="molecule type" value="Genomic_DNA"/>
</dbReference>
<evidence type="ECO:0000256" key="3">
    <source>
        <dbReference type="ARBA" id="ARBA00023002"/>
    </source>
</evidence>
<keyword evidence="3" id="KW-0560">Oxidoreductase</keyword>
<dbReference type="GO" id="GO:0046306">
    <property type="term" value="P:alkanesulfonate catabolic process"/>
    <property type="evidence" value="ECO:0007669"/>
    <property type="project" value="TreeGrafter"/>
</dbReference>
<evidence type="ECO:0000256" key="2">
    <source>
        <dbReference type="ARBA" id="ARBA00022643"/>
    </source>
</evidence>
<accession>A0A6J6CER9</accession>
<dbReference type="InterPro" id="IPR036661">
    <property type="entry name" value="Luciferase-like_sf"/>
</dbReference>